<feature type="region of interest" description="Disordered" evidence="1">
    <location>
        <begin position="156"/>
        <end position="181"/>
    </location>
</feature>
<dbReference type="OMA" id="EQKYPEC"/>
<dbReference type="eggNOG" id="ENOG502SRFI">
    <property type="taxonomic scope" value="Eukaryota"/>
</dbReference>
<keyword evidence="3" id="KW-1185">Reference proteome</keyword>
<dbReference type="EMBL" id="FP929134">
    <property type="protein sequence ID" value="CBX98675.1"/>
    <property type="molecule type" value="Genomic_DNA"/>
</dbReference>
<organism evidence="3">
    <name type="scientific">Leptosphaeria maculans (strain JN3 / isolate v23.1.3 / race Av1-4-5-6-7-8)</name>
    <name type="common">Blackleg fungus</name>
    <name type="synonym">Phoma lingam</name>
    <dbReference type="NCBI Taxonomy" id="985895"/>
    <lineage>
        <taxon>Eukaryota</taxon>
        <taxon>Fungi</taxon>
        <taxon>Dikarya</taxon>
        <taxon>Ascomycota</taxon>
        <taxon>Pezizomycotina</taxon>
        <taxon>Dothideomycetes</taxon>
        <taxon>Pleosporomycetidae</taxon>
        <taxon>Pleosporales</taxon>
        <taxon>Pleosporineae</taxon>
        <taxon>Leptosphaeriaceae</taxon>
        <taxon>Plenodomus</taxon>
        <taxon>Plenodomus lingam/Leptosphaeria maculans species complex</taxon>
    </lineage>
</organism>
<dbReference type="OrthoDB" id="5383057at2759"/>
<evidence type="ECO:0000313" key="2">
    <source>
        <dbReference type="EMBL" id="CBX98675.1"/>
    </source>
</evidence>
<accession>E5A4X7</accession>
<dbReference type="AlphaFoldDB" id="E5A4X7"/>
<feature type="compositionally biased region" description="Basic and acidic residues" evidence="1">
    <location>
        <begin position="74"/>
        <end position="91"/>
    </location>
</feature>
<feature type="region of interest" description="Disordered" evidence="1">
    <location>
        <begin position="198"/>
        <end position="223"/>
    </location>
</feature>
<feature type="compositionally biased region" description="Polar residues" evidence="1">
    <location>
        <begin position="107"/>
        <end position="118"/>
    </location>
</feature>
<feature type="compositionally biased region" description="Low complexity" evidence="1">
    <location>
        <begin position="119"/>
        <end position="131"/>
    </location>
</feature>
<dbReference type="HOGENOM" id="CLU_082502_1_0_1"/>
<gene>
    <name evidence="2" type="ORF">LEMA_P079140.1</name>
</gene>
<dbReference type="VEuPathDB" id="FungiDB:LEMA_P079140.1"/>
<evidence type="ECO:0000256" key="1">
    <source>
        <dbReference type="SAM" id="MobiDB-lite"/>
    </source>
</evidence>
<dbReference type="RefSeq" id="XP_003842154.1">
    <property type="nucleotide sequence ID" value="XM_003842106.1"/>
</dbReference>
<feature type="compositionally biased region" description="Low complexity" evidence="1">
    <location>
        <begin position="46"/>
        <end position="70"/>
    </location>
</feature>
<feature type="region of interest" description="Disordered" evidence="1">
    <location>
        <begin position="1"/>
        <end position="134"/>
    </location>
</feature>
<dbReference type="InParanoid" id="E5A4X7"/>
<sequence>MSHHGQKVTTDPESYKNPIHEGVGTVTSDSLAAESLKKDGSFGSENPKAAASQQPSASTTTNNTDTSNATRLDPAVDAHAREAHESWKEEATLSTKGLGRESGVGPTYNTPGSSVNSHGTTRGITTTTSGGADAVQGNIAPLEAYAGQELDNGVYKPKGRNVTEDPNLHGDQKFGAVGTENDPGRVAELEFAKRASAVAGGGKGGLEKGGDGRFSGLARDEAA</sequence>
<name>E5A4X7_LEPMJ</name>
<dbReference type="Proteomes" id="UP000002668">
    <property type="component" value="Genome"/>
</dbReference>
<reference evidence="3" key="1">
    <citation type="journal article" date="2011" name="Nat. Commun.">
        <title>Effector diversification within compartments of the Leptosphaeria maculans genome affected by Repeat-Induced Point mutations.</title>
        <authorList>
            <person name="Rouxel T."/>
            <person name="Grandaubert J."/>
            <person name="Hane J.K."/>
            <person name="Hoede C."/>
            <person name="van de Wouw A.P."/>
            <person name="Couloux A."/>
            <person name="Dominguez V."/>
            <person name="Anthouard V."/>
            <person name="Bally P."/>
            <person name="Bourras S."/>
            <person name="Cozijnsen A.J."/>
            <person name="Ciuffetti L.M."/>
            <person name="Degrave A."/>
            <person name="Dilmaghani A."/>
            <person name="Duret L."/>
            <person name="Fudal I."/>
            <person name="Goodwin S.B."/>
            <person name="Gout L."/>
            <person name="Glaser N."/>
            <person name="Linglin J."/>
            <person name="Kema G.H.J."/>
            <person name="Lapalu N."/>
            <person name="Lawrence C.B."/>
            <person name="May K."/>
            <person name="Meyer M."/>
            <person name="Ollivier B."/>
            <person name="Poulain J."/>
            <person name="Schoch C.L."/>
            <person name="Simon A."/>
            <person name="Spatafora J.W."/>
            <person name="Stachowiak A."/>
            <person name="Turgeon B.G."/>
            <person name="Tyler B.M."/>
            <person name="Vincent D."/>
            <person name="Weissenbach J."/>
            <person name="Amselem J."/>
            <person name="Quesneville H."/>
            <person name="Oliver R.P."/>
            <person name="Wincker P."/>
            <person name="Balesdent M.-H."/>
            <person name="Howlett B.J."/>
        </authorList>
    </citation>
    <scope>NUCLEOTIDE SEQUENCE [LARGE SCALE GENOMIC DNA]</scope>
    <source>
        <strain evidence="3">JN3 / isolate v23.1.3 / race Av1-4-5-6-7-8</strain>
    </source>
</reference>
<proteinExistence type="predicted"/>
<evidence type="ECO:0000313" key="3">
    <source>
        <dbReference type="Proteomes" id="UP000002668"/>
    </source>
</evidence>
<dbReference type="GeneID" id="13282129"/>
<protein>
    <submittedName>
        <fullName evidence="2">Uncharacterized protein</fullName>
    </submittedName>
</protein>
<feature type="compositionally biased region" description="Basic and acidic residues" evidence="1">
    <location>
        <begin position="161"/>
        <end position="172"/>
    </location>
</feature>